<keyword evidence="2 4" id="KW-0862">Zinc</keyword>
<proteinExistence type="predicted"/>
<evidence type="ECO:0000313" key="6">
    <source>
        <dbReference type="EMBL" id="PAA81528.1"/>
    </source>
</evidence>
<comment type="caution">
    <text evidence="6">The sequence shown here is derived from an EMBL/GenBank/DDBJ whole genome shotgun (WGS) entry which is preliminary data.</text>
</comment>
<sequence length="105" mass="11948">ISEKYTMDFALDNGRQVNNNRCEQCSQQLPQSLPWLESGVDGNDEDNNRGLGQQQTHLCCLRCGRCGCYLREKCRETYSDSTGLIVYMRDGQFLCERCYEGSASS</sequence>
<evidence type="ECO:0000313" key="7">
    <source>
        <dbReference type="Proteomes" id="UP000215902"/>
    </source>
</evidence>
<dbReference type="Gene3D" id="2.10.110.10">
    <property type="entry name" value="Cysteine Rich Protein"/>
    <property type="match status" value="1"/>
</dbReference>
<evidence type="ECO:0000256" key="4">
    <source>
        <dbReference type="PROSITE-ProRule" id="PRU00125"/>
    </source>
</evidence>
<feature type="non-terminal residue" evidence="6">
    <location>
        <position position="1"/>
    </location>
</feature>
<dbReference type="Proteomes" id="UP000215902">
    <property type="component" value="Unassembled WGS sequence"/>
</dbReference>
<evidence type="ECO:0000259" key="5">
    <source>
        <dbReference type="PROSITE" id="PS50023"/>
    </source>
</evidence>
<evidence type="ECO:0000256" key="3">
    <source>
        <dbReference type="ARBA" id="ARBA00023038"/>
    </source>
</evidence>
<keyword evidence="3 4" id="KW-0440">LIM domain</keyword>
<dbReference type="InterPro" id="IPR001781">
    <property type="entry name" value="Znf_LIM"/>
</dbReference>
<dbReference type="GO" id="GO:0046872">
    <property type="term" value="F:metal ion binding"/>
    <property type="evidence" value="ECO:0007669"/>
    <property type="project" value="UniProtKB-KW"/>
</dbReference>
<evidence type="ECO:0000256" key="1">
    <source>
        <dbReference type="ARBA" id="ARBA00022723"/>
    </source>
</evidence>
<keyword evidence="1 4" id="KW-0479">Metal-binding</keyword>
<name>A0A267G674_9PLAT</name>
<organism evidence="6 7">
    <name type="scientific">Macrostomum lignano</name>
    <dbReference type="NCBI Taxonomy" id="282301"/>
    <lineage>
        <taxon>Eukaryota</taxon>
        <taxon>Metazoa</taxon>
        <taxon>Spiralia</taxon>
        <taxon>Lophotrochozoa</taxon>
        <taxon>Platyhelminthes</taxon>
        <taxon>Rhabditophora</taxon>
        <taxon>Macrostomorpha</taxon>
        <taxon>Macrostomida</taxon>
        <taxon>Macrostomidae</taxon>
        <taxon>Macrostomum</taxon>
    </lineage>
</organism>
<dbReference type="EMBL" id="NIVC01000525">
    <property type="protein sequence ID" value="PAA81528.1"/>
    <property type="molecule type" value="Genomic_DNA"/>
</dbReference>
<dbReference type="PROSITE" id="PS50023">
    <property type="entry name" value="LIM_DOMAIN_2"/>
    <property type="match status" value="1"/>
</dbReference>
<evidence type="ECO:0000256" key="2">
    <source>
        <dbReference type="ARBA" id="ARBA00022833"/>
    </source>
</evidence>
<accession>A0A267G674</accession>
<keyword evidence="7" id="KW-1185">Reference proteome</keyword>
<dbReference type="AlphaFoldDB" id="A0A267G674"/>
<feature type="domain" description="LIM zinc-binding" evidence="5">
    <location>
        <begin position="20"/>
        <end position="105"/>
    </location>
</feature>
<protein>
    <recommendedName>
        <fullName evidence="5">LIM zinc-binding domain-containing protein</fullName>
    </recommendedName>
</protein>
<reference evidence="6 7" key="1">
    <citation type="submission" date="2017-06" db="EMBL/GenBank/DDBJ databases">
        <title>A platform for efficient transgenesis in Macrostomum lignano, a flatworm model organism for stem cell research.</title>
        <authorList>
            <person name="Berezikov E."/>
        </authorList>
    </citation>
    <scope>NUCLEOTIDE SEQUENCE [LARGE SCALE GENOMIC DNA]</scope>
    <source>
        <strain evidence="6">DV1</strain>
        <tissue evidence="6">Whole organism</tissue>
    </source>
</reference>
<gene>
    <name evidence="6" type="ORF">BOX15_Mlig019002g2</name>
</gene>